<proteinExistence type="predicted"/>
<evidence type="ECO:0000313" key="3">
    <source>
        <dbReference type="Proteomes" id="UP000505269"/>
    </source>
</evidence>
<organism evidence="2 3">
    <name type="scientific">uncultured phage_MedDCM-OCT-S42-C7</name>
    <dbReference type="NCBI Taxonomy" id="2741073"/>
    <lineage>
        <taxon>Viruses</taxon>
        <taxon>Duplodnaviria</taxon>
        <taxon>Heunggongvirae</taxon>
        <taxon>Uroviricota</taxon>
        <taxon>Caudoviricetes</taxon>
        <taxon>Autographivirales</taxon>
        <taxon>Sieqvirus</taxon>
        <taxon>Sieqvirus S42C7</taxon>
    </lineage>
</organism>
<dbReference type="RefSeq" id="YP_009777670.1">
    <property type="nucleotide sequence ID" value="NC_047701.1"/>
</dbReference>
<dbReference type="Proteomes" id="UP000505269">
    <property type="component" value="Segment"/>
</dbReference>
<keyword evidence="1" id="KW-0812">Transmembrane</keyword>
<sequence>MGLPILKLLTFGVKTAANIYQTKKETKQLEAVAERNHVERMVKGEVEYKKAIIASNDNGWKDEFVLVLISIPIILLAYSVFSDDPDIRAKLDIFFEYFSNMPFWYQGLFIGVVGSIYGLKGVDLMKRK</sequence>
<keyword evidence="1" id="KW-0472">Membrane</keyword>
<evidence type="ECO:0008006" key="4">
    <source>
        <dbReference type="Google" id="ProtNLM"/>
    </source>
</evidence>
<dbReference type="KEGG" id="vg:55412396"/>
<dbReference type="GeneID" id="55412396"/>
<protein>
    <recommendedName>
        <fullName evidence="4">Holin of 3TMs, for gene-transfer release</fullName>
    </recommendedName>
</protein>
<keyword evidence="3" id="KW-1185">Reference proteome</keyword>
<name>A0A6S4PDJ3_9CAUD</name>
<dbReference type="EMBL" id="AP013541">
    <property type="protein sequence ID" value="BAQ94128.1"/>
    <property type="molecule type" value="Genomic_DNA"/>
</dbReference>
<keyword evidence="1" id="KW-1133">Transmembrane helix</keyword>
<evidence type="ECO:0000256" key="1">
    <source>
        <dbReference type="SAM" id="Phobius"/>
    </source>
</evidence>
<accession>A0A6S4PDJ3</accession>
<feature type="transmembrane region" description="Helical" evidence="1">
    <location>
        <begin position="64"/>
        <end position="81"/>
    </location>
</feature>
<reference evidence="2 3" key="1">
    <citation type="journal article" date="2013" name="PLoS Genet.">
        <title>Expanding the Marine Virosphere Using Metagenomics.</title>
        <authorList>
            <person name="Mizuno C.M."/>
            <person name="Rodriguez-Valera F."/>
            <person name="Kimes N.E."/>
            <person name="Ghai R."/>
        </authorList>
    </citation>
    <scope>NUCLEOTIDE SEQUENCE [LARGE SCALE GENOMIC DNA]</scope>
    <source>
        <strain evidence="2">UvMED-CGR-C97-MedDCM-OCT-S42-C7</strain>
    </source>
</reference>
<evidence type="ECO:0000313" key="2">
    <source>
        <dbReference type="EMBL" id="BAQ94128.1"/>
    </source>
</evidence>
<feature type="transmembrane region" description="Helical" evidence="1">
    <location>
        <begin position="101"/>
        <end position="119"/>
    </location>
</feature>